<protein>
    <submittedName>
        <fullName evidence="1">Extracellular solute-binding protein family 3</fullName>
    </submittedName>
</protein>
<dbReference type="PROSITE" id="PS51257">
    <property type="entry name" value="PROKAR_LIPOPROTEIN"/>
    <property type="match status" value="1"/>
</dbReference>
<feature type="non-terminal residue" evidence="1">
    <location>
        <position position="38"/>
    </location>
</feature>
<evidence type="ECO:0000313" key="1">
    <source>
        <dbReference type="EMBL" id="ETJ44919.1"/>
    </source>
</evidence>
<sequence>MFKFKKLTAIALVAVAAMGLLAGCGNDKPKMTQQEGVL</sequence>
<dbReference type="AlphaFoldDB" id="W1YUR6"/>
<comment type="caution">
    <text evidence="1">The sequence shown here is derived from an EMBL/GenBank/DDBJ whole genome shotgun (WGS) entry which is preliminary data.</text>
</comment>
<reference evidence="1" key="1">
    <citation type="submission" date="2013-12" db="EMBL/GenBank/DDBJ databases">
        <title>A Varibaculum cambriense genome reconstructed from a premature infant gut community with otherwise low bacterial novelty that shifts toward anaerobic metabolism during the third week of life.</title>
        <authorList>
            <person name="Brown C.T."/>
            <person name="Sharon I."/>
            <person name="Thomas B.C."/>
            <person name="Castelle C.J."/>
            <person name="Morowitz M.J."/>
            <person name="Banfield J.F."/>
        </authorList>
    </citation>
    <scope>NUCLEOTIDE SEQUENCE</scope>
</reference>
<organism evidence="1">
    <name type="scientific">human gut metagenome</name>
    <dbReference type="NCBI Taxonomy" id="408170"/>
    <lineage>
        <taxon>unclassified sequences</taxon>
        <taxon>metagenomes</taxon>
        <taxon>organismal metagenomes</taxon>
    </lineage>
</organism>
<accession>W1YUR6</accession>
<name>W1YUR6_9ZZZZ</name>
<dbReference type="EMBL" id="AZMM01001080">
    <property type="protein sequence ID" value="ETJ44919.1"/>
    <property type="molecule type" value="Genomic_DNA"/>
</dbReference>
<proteinExistence type="predicted"/>
<gene>
    <name evidence="1" type="ORF">Q604_UNBC01080G0001</name>
</gene>